<feature type="signal peptide" evidence="1">
    <location>
        <begin position="1"/>
        <end position="21"/>
    </location>
</feature>
<evidence type="ECO:0000313" key="3">
    <source>
        <dbReference type="Proteomes" id="UP000659124"/>
    </source>
</evidence>
<evidence type="ECO:0000256" key="1">
    <source>
        <dbReference type="SAM" id="SignalP"/>
    </source>
</evidence>
<keyword evidence="1" id="KW-0732">Signal</keyword>
<evidence type="ECO:0000313" key="2">
    <source>
        <dbReference type="EMBL" id="MBC9932238.1"/>
    </source>
</evidence>
<dbReference type="EMBL" id="JACVFC010000002">
    <property type="protein sequence ID" value="MBC9932238.1"/>
    <property type="molecule type" value="Genomic_DNA"/>
</dbReference>
<dbReference type="RefSeq" id="WP_188089369.1">
    <property type="nucleotide sequence ID" value="NZ_JACVFC010000002.1"/>
</dbReference>
<sequence>MKRRFVLLILLLISTSSTAQFAGYYTAESVDGSKEKVHLILEETGRFHIFGGAQYHIGKWKMINANKVSFEFGPMNLVDLFVSSGNGHAGQICFSGFGERKAFVHMGQRNMKELLFRPVYGETPKCPYENNPYTHADRHDYSEITVAIKLPAAGKDSLPFLYTWQIPEKYDEVYLVVNNNAFPRQRDVNIEYKNGRYMLGNIELQKQNTGSSPLSEILKTQLEQSGQNQEKAFRKELYVKKGAVEKITPQISRKAIQVTNDPVIVVNCPGENAFPPVAPPPVPRKQ</sequence>
<reference evidence="2 3" key="1">
    <citation type="submission" date="2020-09" db="EMBL/GenBank/DDBJ databases">
        <title>Genome sequences of type strains of Chitinophaga qingshengii and Chitinophaga varians.</title>
        <authorList>
            <person name="Kittiwongwattana C."/>
        </authorList>
    </citation>
    <scope>NUCLEOTIDE SEQUENCE [LARGE SCALE GENOMIC DNA]</scope>
    <source>
        <strain evidence="2 3">JCM 30026</strain>
    </source>
</reference>
<keyword evidence="3" id="KW-1185">Reference proteome</keyword>
<accession>A0ABR7TQI0</accession>
<comment type="caution">
    <text evidence="2">The sequence shown here is derived from an EMBL/GenBank/DDBJ whole genome shotgun (WGS) entry which is preliminary data.</text>
</comment>
<protein>
    <submittedName>
        <fullName evidence="2">Uncharacterized protein</fullName>
    </submittedName>
</protein>
<name>A0ABR7TQI0_9BACT</name>
<organism evidence="2 3">
    <name type="scientific">Chitinophaga qingshengii</name>
    <dbReference type="NCBI Taxonomy" id="1569794"/>
    <lineage>
        <taxon>Bacteria</taxon>
        <taxon>Pseudomonadati</taxon>
        <taxon>Bacteroidota</taxon>
        <taxon>Chitinophagia</taxon>
        <taxon>Chitinophagales</taxon>
        <taxon>Chitinophagaceae</taxon>
        <taxon>Chitinophaga</taxon>
    </lineage>
</organism>
<proteinExistence type="predicted"/>
<gene>
    <name evidence="2" type="ORF">ICL07_17765</name>
</gene>
<dbReference type="Proteomes" id="UP000659124">
    <property type="component" value="Unassembled WGS sequence"/>
</dbReference>
<feature type="chain" id="PRO_5047170078" evidence="1">
    <location>
        <begin position="22"/>
        <end position="286"/>
    </location>
</feature>